<feature type="transmembrane region" description="Helical" evidence="9">
    <location>
        <begin position="185"/>
        <end position="204"/>
    </location>
</feature>
<feature type="transmembrane region" description="Helical" evidence="9">
    <location>
        <begin position="7"/>
        <end position="26"/>
    </location>
</feature>
<evidence type="ECO:0000313" key="11">
    <source>
        <dbReference type="Proteomes" id="UP000038040"/>
    </source>
</evidence>
<dbReference type="Gene3D" id="1.10.3860.10">
    <property type="entry name" value="Sodium:dicarboxylate symporter"/>
    <property type="match status" value="1"/>
</dbReference>
<feature type="transmembrane region" description="Helical" evidence="9">
    <location>
        <begin position="258"/>
        <end position="284"/>
    </location>
</feature>
<dbReference type="PRINTS" id="PR00173">
    <property type="entry name" value="EDTRNSPORT"/>
</dbReference>
<feature type="transmembrane region" description="Helical" evidence="9">
    <location>
        <begin position="79"/>
        <end position="103"/>
    </location>
</feature>
<keyword evidence="12" id="KW-1185">Reference proteome</keyword>
<dbReference type="SUPFAM" id="SSF118215">
    <property type="entry name" value="Proton glutamate symport protein"/>
    <property type="match status" value="1"/>
</dbReference>
<evidence type="ECO:0000256" key="3">
    <source>
        <dbReference type="ARBA" id="ARBA00022448"/>
    </source>
</evidence>
<evidence type="ECO:0000256" key="1">
    <source>
        <dbReference type="ARBA" id="ARBA00004141"/>
    </source>
</evidence>
<dbReference type="STRING" id="318479.A0A158Q636"/>
<dbReference type="InterPro" id="IPR036458">
    <property type="entry name" value="Na:dicarbo_symporter_sf"/>
</dbReference>
<dbReference type="InterPro" id="IPR001991">
    <property type="entry name" value="Na-dicarboxylate_symporter"/>
</dbReference>
<dbReference type="GO" id="GO:0005886">
    <property type="term" value="C:plasma membrane"/>
    <property type="evidence" value="ECO:0007669"/>
    <property type="project" value="TreeGrafter"/>
</dbReference>
<dbReference type="GO" id="GO:0005313">
    <property type="term" value="F:L-glutamate transmembrane transporter activity"/>
    <property type="evidence" value="ECO:0007669"/>
    <property type="project" value="TreeGrafter"/>
</dbReference>
<keyword evidence="4 9" id="KW-0812">Transmembrane</keyword>
<name>A0A158Q636_DRAME</name>
<evidence type="ECO:0000313" key="13">
    <source>
        <dbReference type="WBParaSite" id="DME_0000899401-mRNA-1"/>
    </source>
</evidence>
<evidence type="ECO:0000313" key="12">
    <source>
        <dbReference type="Proteomes" id="UP000274756"/>
    </source>
</evidence>
<evidence type="ECO:0000313" key="10">
    <source>
        <dbReference type="EMBL" id="VDN52824.1"/>
    </source>
</evidence>
<gene>
    <name evidence="10" type="ORF">DME_LOCUS2797</name>
</gene>
<protein>
    <recommendedName>
        <fullName evidence="9">Amino acid transporter</fullName>
    </recommendedName>
</protein>
<organism evidence="11 13">
    <name type="scientific">Dracunculus medinensis</name>
    <name type="common">Guinea worm</name>
    <dbReference type="NCBI Taxonomy" id="318479"/>
    <lineage>
        <taxon>Eukaryota</taxon>
        <taxon>Metazoa</taxon>
        <taxon>Ecdysozoa</taxon>
        <taxon>Nematoda</taxon>
        <taxon>Chromadorea</taxon>
        <taxon>Rhabditida</taxon>
        <taxon>Spirurina</taxon>
        <taxon>Dracunculoidea</taxon>
        <taxon>Dracunculidae</taxon>
        <taxon>Dracunculus</taxon>
    </lineage>
</organism>
<keyword evidence="8" id="KW-0325">Glycoprotein</keyword>
<dbReference type="EMBL" id="UYYG01000081">
    <property type="protein sequence ID" value="VDN52824.1"/>
    <property type="molecule type" value="Genomic_DNA"/>
</dbReference>
<dbReference type="InterPro" id="IPR018107">
    <property type="entry name" value="Na-dicarboxylate_symporter_CS"/>
</dbReference>
<sequence>MKSKNDLLLILTIESVVIGVVLGFVIRPFNPSNDTISLIGFPGEIFMQIVEMMILPMIISSVISALAQLRARDAGQIGLVTVIYYVITTFLSTFTGIILVSSIHPGDPHLIHMLGEGTLDDTALSTLDTFLDQIRNMFPENIIQATFQQVQTNYVAVKPKMQRAGGNTTLEKPIMKPILEYTNEMNVLGLIVFCTGFGVILSILGEQARLMINFFIVLDAIIMRWISALMWCYPIGILSLVCKNIVDIDNLSETAQALAMYVVTVICGLMIHSLLTLPLLYFIVTRNSPFQFMTGMLQALATAFGTASSGATLPVTFRSLEENLKIDRRVTRFVLPLGATITMDGTALYEAVAVIFIAQLNNIQLSLLELLTISVTTTVASIGSGSVPAGLDTILIVLTTVGLPANNLSLLLTVDWLLDRVRTSVNVLGDGFGAGIIHHMTKERLIEADSEELIQQIKNDICKFLTKLKPCINLYSPYFVYAYLSL</sequence>
<feature type="transmembrane region" description="Helical" evidence="9">
    <location>
        <begin position="337"/>
        <end position="358"/>
    </location>
</feature>
<dbReference type="WBParaSite" id="DME_0000899401-mRNA-1">
    <property type="protein sequence ID" value="DME_0000899401-mRNA-1"/>
    <property type="gene ID" value="DME_0000899401"/>
</dbReference>
<evidence type="ECO:0000256" key="4">
    <source>
        <dbReference type="ARBA" id="ARBA00022692"/>
    </source>
</evidence>
<dbReference type="GO" id="GO:0015501">
    <property type="term" value="F:glutamate:sodium symporter activity"/>
    <property type="evidence" value="ECO:0007669"/>
    <property type="project" value="TreeGrafter"/>
</dbReference>
<reference evidence="13" key="1">
    <citation type="submission" date="2016-04" db="UniProtKB">
        <authorList>
            <consortium name="WormBaseParasite"/>
        </authorList>
    </citation>
    <scope>IDENTIFICATION</scope>
</reference>
<dbReference type="PROSITE" id="PS00713">
    <property type="entry name" value="NA_DICARBOXYL_SYMP_1"/>
    <property type="match status" value="1"/>
</dbReference>
<proteinExistence type="inferred from homology"/>
<evidence type="ECO:0000256" key="5">
    <source>
        <dbReference type="ARBA" id="ARBA00022847"/>
    </source>
</evidence>
<feature type="transmembrane region" description="Helical" evidence="9">
    <location>
        <begin position="46"/>
        <end position="67"/>
    </location>
</feature>
<dbReference type="PANTHER" id="PTHR11958:SF46">
    <property type="entry name" value="SODIUM-DEPENDENT EXCITATORY AMINO ACID TRANSPORTER GLT-3-RELATED"/>
    <property type="match status" value="1"/>
</dbReference>
<keyword evidence="7 9" id="KW-0472">Membrane</keyword>
<evidence type="ECO:0000256" key="6">
    <source>
        <dbReference type="ARBA" id="ARBA00022989"/>
    </source>
</evidence>
<dbReference type="PROSITE" id="PS00714">
    <property type="entry name" value="NA_DICARBOXYL_SYMP_2"/>
    <property type="match status" value="1"/>
</dbReference>
<dbReference type="Proteomes" id="UP000274756">
    <property type="component" value="Unassembled WGS sequence"/>
</dbReference>
<dbReference type="Pfam" id="PF00375">
    <property type="entry name" value="SDF"/>
    <property type="match status" value="1"/>
</dbReference>
<dbReference type="InterPro" id="IPR050746">
    <property type="entry name" value="DAACS"/>
</dbReference>
<accession>A0A158Q636</accession>
<evidence type="ECO:0000256" key="9">
    <source>
        <dbReference type="RuleBase" id="RU361216"/>
    </source>
</evidence>
<dbReference type="PANTHER" id="PTHR11958">
    <property type="entry name" value="SODIUM/DICARBOXYLATE SYMPORTER-RELATED"/>
    <property type="match status" value="1"/>
</dbReference>
<feature type="transmembrane region" description="Helical" evidence="9">
    <location>
        <begin position="225"/>
        <end position="246"/>
    </location>
</feature>
<dbReference type="Proteomes" id="UP000038040">
    <property type="component" value="Unplaced"/>
</dbReference>
<evidence type="ECO:0000256" key="7">
    <source>
        <dbReference type="ARBA" id="ARBA00023136"/>
    </source>
</evidence>
<dbReference type="AlphaFoldDB" id="A0A158Q636"/>
<keyword evidence="6 9" id="KW-1133">Transmembrane helix</keyword>
<reference evidence="10 12" key="2">
    <citation type="submission" date="2018-11" db="EMBL/GenBank/DDBJ databases">
        <authorList>
            <consortium name="Pathogen Informatics"/>
        </authorList>
    </citation>
    <scope>NUCLEOTIDE SEQUENCE [LARGE SCALE GENOMIC DNA]</scope>
</reference>
<evidence type="ECO:0000256" key="8">
    <source>
        <dbReference type="ARBA" id="ARBA00023180"/>
    </source>
</evidence>
<dbReference type="OrthoDB" id="5877963at2759"/>
<dbReference type="GO" id="GO:0015175">
    <property type="term" value="F:neutral L-amino acid transmembrane transporter activity"/>
    <property type="evidence" value="ECO:0007669"/>
    <property type="project" value="TreeGrafter"/>
</dbReference>
<comment type="subcellular location">
    <subcellularLocation>
        <location evidence="1 9">Membrane</location>
        <topology evidence="1 9">Multi-pass membrane protein</topology>
    </subcellularLocation>
</comment>
<keyword evidence="5 9" id="KW-0769">Symport</keyword>
<keyword evidence="3 9" id="KW-0813">Transport</keyword>
<comment type="similarity">
    <text evidence="2 9">Belongs to the dicarboxylate/amino acid:cation symporter (DAACS) (TC 2.A.23) family.</text>
</comment>
<evidence type="ECO:0000256" key="2">
    <source>
        <dbReference type="ARBA" id="ARBA00006148"/>
    </source>
</evidence>